<feature type="binding site" evidence="9">
    <location>
        <position position="267"/>
    </location>
    <ligand>
        <name>Zn(2+)</name>
        <dbReference type="ChEBI" id="CHEBI:29105"/>
        <note>catalytic</note>
    </ligand>
</feature>
<accession>A0A5C5ZNM3</accession>
<sequence length="506" mass="56199">MSAEAAYEKLCEHARQTAVLATALNVLEWDERTQMPRAAGPYRAEQSAYLAGLIHERETDPARGDWLAELVESPLADDPHGDTGCVIRQLKRRFDKKTKLPQKLVEELTRTSSVGQTAWEKAREADDYSLFLPLLEKTIDLKRQEAEAIGYDDSPYDALLDDYEPGETTANVARVLAGLRDRLAPLVAQIAASDRAAPSEIITRHYPAEGQAAFGVQAAAAIGFDFDAGRLDVTAHPFCTGLGPRDTRLTTRYDEDKYDGGLFGILHEAGHGIYDQGMPPELFGLPTGDYVSLGIHESQSRMWENLVGRSQAFWDHFYQPLQRVFPEALADVSKEEFCFAVNESKPSLVRTESDEATYNLHVIVRFELEQALLSGDLKAADLPAAWNAKYKDLLGIEPPSDADGVLQDVHWAAGLFGYFPTYALGNLYASQFFEQAAKELGDLDAMFARGEFAPLREWLREKIHSQGQRYSAAELVERVSGEPLSPEPLMRHLTAKFGGYYGFGAE</sequence>
<reference evidence="11 12" key="1">
    <citation type="submission" date="2019-02" db="EMBL/GenBank/DDBJ databases">
        <title>Deep-cultivation of Planctomycetes and their phenomic and genomic characterization uncovers novel biology.</title>
        <authorList>
            <person name="Wiegand S."/>
            <person name="Jogler M."/>
            <person name="Boedeker C."/>
            <person name="Pinto D."/>
            <person name="Vollmers J."/>
            <person name="Rivas-Marin E."/>
            <person name="Kohn T."/>
            <person name="Peeters S.H."/>
            <person name="Heuer A."/>
            <person name="Rast P."/>
            <person name="Oberbeckmann S."/>
            <person name="Bunk B."/>
            <person name="Jeske O."/>
            <person name="Meyerdierks A."/>
            <person name="Storesund J.E."/>
            <person name="Kallscheuer N."/>
            <person name="Luecker S."/>
            <person name="Lage O.M."/>
            <person name="Pohl T."/>
            <person name="Merkel B.J."/>
            <person name="Hornburger P."/>
            <person name="Mueller R.-W."/>
            <person name="Bruemmer F."/>
            <person name="Labrenz M."/>
            <person name="Spormann A.M."/>
            <person name="Op Den Camp H."/>
            <person name="Overmann J."/>
            <person name="Amann R."/>
            <person name="Jetten M.S.M."/>
            <person name="Mascher T."/>
            <person name="Medema M.H."/>
            <person name="Devos D.P."/>
            <person name="Kaster A.-K."/>
            <person name="Ovreas L."/>
            <person name="Rohde M."/>
            <person name="Galperin M.Y."/>
            <person name="Jogler C."/>
        </authorList>
    </citation>
    <scope>NUCLEOTIDE SEQUENCE [LARGE SCALE GENOMIC DNA]</scope>
    <source>
        <strain evidence="11 12">Mal64</strain>
    </source>
</reference>
<dbReference type="GO" id="GO:0008270">
    <property type="term" value="F:zinc ion binding"/>
    <property type="evidence" value="ECO:0007669"/>
    <property type="project" value="UniProtKB-ARBA"/>
</dbReference>
<keyword evidence="12" id="KW-1185">Reference proteome</keyword>
<comment type="similarity">
    <text evidence="7 8">Belongs to the peptidase M32 family.</text>
</comment>
<dbReference type="RefSeq" id="WP_146400145.1">
    <property type="nucleotide sequence ID" value="NZ_SJPQ01000002.1"/>
</dbReference>
<evidence type="ECO:0000313" key="11">
    <source>
        <dbReference type="EMBL" id="TWT88790.1"/>
    </source>
</evidence>
<dbReference type="SUPFAM" id="SSF55486">
    <property type="entry name" value="Metalloproteases ('zincins'), catalytic domain"/>
    <property type="match status" value="1"/>
</dbReference>
<dbReference type="PANTHER" id="PTHR34217">
    <property type="entry name" value="METAL-DEPENDENT CARBOXYPEPTIDASE"/>
    <property type="match status" value="1"/>
</dbReference>
<dbReference type="OrthoDB" id="9772308at2"/>
<dbReference type="GO" id="GO:0006508">
    <property type="term" value="P:proteolysis"/>
    <property type="evidence" value="ECO:0007669"/>
    <property type="project" value="UniProtKB-UniRule"/>
</dbReference>
<dbReference type="CDD" id="cd06460">
    <property type="entry name" value="M32_Taq"/>
    <property type="match status" value="1"/>
</dbReference>
<evidence type="ECO:0000256" key="9">
    <source>
        <dbReference type="PIRSR" id="PIRSR006615-1"/>
    </source>
</evidence>
<keyword evidence="4 8" id="KW-0378">Hydrolase</keyword>
<gene>
    <name evidence="11" type="ORF">Mal64_22780</name>
</gene>
<dbReference type="Proteomes" id="UP000315440">
    <property type="component" value="Unassembled WGS sequence"/>
</dbReference>
<evidence type="ECO:0000256" key="7">
    <source>
        <dbReference type="ARBA" id="ARBA00061580"/>
    </source>
</evidence>
<dbReference type="Gene3D" id="1.10.1370.30">
    <property type="match status" value="1"/>
</dbReference>
<feature type="binding site" evidence="9">
    <location>
        <position position="271"/>
    </location>
    <ligand>
        <name>Zn(2+)</name>
        <dbReference type="ChEBI" id="CHEBI:29105"/>
        <note>catalytic</note>
    </ligand>
</feature>
<protein>
    <recommendedName>
        <fullName evidence="8">Metal-dependent carboxypeptidase</fullName>
        <ecNumber evidence="8">3.4.17.19</ecNumber>
    </recommendedName>
</protein>
<evidence type="ECO:0000256" key="6">
    <source>
        <dbReference type="ARBA" id="ARBA00052755"/>
    </source>
</evidence>
<dbReference type="AlphaFoldDB" id="A0A5C5ZNM3"/>
<comment type="cofactor">
    <cofactor evidence="9">
        <name>Zn(2+)</name>
        <dbReference type="ChEBI" id="CHEBI:29105"/>
    </cofactor>
    <text evidence="9">Binds 1 zinc ion per subunit.</text>
</comment>
<feature type="binding site" evidence="9">
    <location>
        <position position="297"/>
    </location>
    <ligand>
        <name>Zn(2+)</name>
        <dbReference type="ChEBI" id="CHEBI:29105"/>
        <note>catalytic</note>
    </ligand>
</feature>
<dbReference type="PRINTS" id="PR00998">
    <property type="entry name" value="CRBOXYPTASET"/>
</dbReference>
<dbReference type="GO" id="GO:0004181">
    <property type="term" value="F:metallocarboxypeptidase activity"/>
    <property type="evidence" value="ECO:0007669"/>
    <property type="project" value="UniProtKB-UniRule"/>
</dbReference>
<evidence type="ECO:0000256" key="2">
    <source>
        <dbReference type="ARBA" id="ARBA00022670"/>
    </source>
</evidence>
<keyword evidence="2 8" id="KW-0645">Protease</keyword>
<evidence type="ECO:0000256" key="8">
    <source>
        <dbReference type="PIRNR" id="PIRNR006615"/>
    </source>
</evidence>
<dbReference type="EMBL" id="SJPQ01000002">
    <property type="protein sequence ID" value="TWT88790.1"/>
    <property type="molecule type" value="Genomic_DNA"/>
</dbReference>
<comment type="caution">
    <text evidence="11">The sequence shown here is derived from an EMBL/GenBank/DDBJ whole genome shotgun (WGS) entry which is preliminary data.</text>
</comment>
<evidence type="ECO:0000313" key="12">
    <source>
        <dbReference type="Proteomes" id="UP000315440"/>
    </source>
</evidence>
<organism evidence="11 12">
    <name type="scientific">Pseudobythopirellula maris</name>
    <dbReference type="NCBI Taxonomy" id="2527991"/>
    <lineage>
        <taxon>Bacteria</taxon>
        <taxon>Pseudomonadati</taxon>
        <taxon>Planctomycetota</taxon>
        <taxon>Planctomycetia</taxon>
        <taxon>Pirellulales</taxon>
        <taxon>Lacipirellulaceae</taxon>
        <taxon>Pseudobythopirellula</taxon>
    </lineage>
</organism>
<evidence type="ECO:0000256" key="5">
    <source>
        <dbReference type="ARBA" id="ARBA00023049"/>
    </source>
</evidence>
<keyword evidence="5 8" id="KW-0482">Metalloprotease</keyword>
<comment type="function">
    <text evidence="8">Broad specificity carboxypetidase that releases amino acids sequentially from the C-terminus, including neutral, aromatic, polar and basic residues.</text>
</comment>
<keyword evidence="1 8" id="KW-0121">Carboxypeptidase</keyword>
<dbReference type="FunFam" id="1.10.1370.30:FF:000003">
    <property type="entry name" value="Thermostable carboxypeptidase 1"/>
    <property type="match status" value="1"/>
</dbReference>
<evidence type="ECO:0000256" key="3">
    <source>
        <dbReference type="ARBA" id="ARBA00022723"/>
    </source>
</evidence>
<comment type="catalytic activity">
    <reaction evidence="6 8">
        <text>Release of a C-terminal amino acid with broad specificity, except for -Pro.</text>
        <dbReference type="EC" id="3.4.17.19"/>
    </reaction>
</comment>
<dbReference type="InterPro" id="IPR001333">
    <property type="entry name" value="Peptidase_M32_Taq"/>
</dbReference>
<dbReference type="PIRSF" id="PIRSF006615">
    <property type="entry name" value="Zn_crbxpep_Taq"/>
    <property type="match status" value="1"/>
</dbReference>
<dbReference type="PANTHER" id="PTHR34217:SF1">
    <property type="entry name" value="CARBOXYPEPTIDASE 1"/>
    <property type="match status" value="1"/>
</dbReference>
<proteinExistence type="inferred from homology"/>
<evidence type="ECO:0000256" key="10">
    <source>
        <dbReference type="PIRSR" id="PIRSR006615-2"/>
    </source>
</evidence>
<dbReference type="EC" id="3.4.17.19" evidence="8"/>
<keyword evidence="3 8" id="KW-0479">Metal-binding</keyword>
<feature type="active site" description="Proton donor/acceptor" evidence="10">
    <location>
        <position position="268"/>
    </location>
</feature>
<name>A0A5C5ZNM3_9BACT</name>
<keyword evidence="9" id="KW-0862">Zinc</keyword>
<evidence type="ECO:0000256" key="4">
    <source>
        <dbReference type="ARBA" id="ARBA00022801"/>
    </source>
</evidence>
<dbReference type="Pfam" id="PF02074">
    <property type="entry name" value="Peptidase_M32"/>
    <property type="match status" value="1"/>
</dbReference>
<evidence type="ECO:0000256" key="1">
    <source>
        <dbReference type="ARBA" id="ARBA00022645"/>
    </source>
</evidence>
<dbReference type="PROSITE" id="PS52034">
    <property type="entry name" value="PEPTIDASE_M32"/>
    <property type="match status" value="1"/>
</dbReference>